<gene>
    <name evidence="2" type="primary">RTase_46</name>
    <name evidence="2" type="ORF">FJT64_015910</name>
</gene>
<dbReference type="PROSITE" id="PS50878">
    <property type="entry name" value="RT_POL"/>
    <property type="match status" value="1"/>
</dbReference>
<evidence type="ECO:0000259" key="1">
    <source>
        <dbReference type="PROSITE" id="PS50878"/>
    </source>
</evidence>
<keyword evidence="2" id="KW-0548">Nucleotidyltransferase</keyword>
<reference evidence="2 3" key="1">
    <citation type="submission" date="2019-07" db="EMBL/GenBank/DDBJ databases">
        <title>Draft genome assembly of a fouling barnacle, Amphibalanus amphitrite (Darwin, 1854): The first reference genome for Thecostraca.</title>
        <authorList>
            <person name="Kim W."/>
        </authorList>
    </citation>
    <scope>NUCLEOTIDE SEQUENCE [LARGE SCALE GENOMIC DNA]</scope>
    <source>
        <strain evidence="2">SNU_AA5</strain>
        <tissue evidence="2">Soma without cirri and trophi</tissue>
    </source>
</reference>
<dbReference type="Proteomes" id="UP000440578">
    <property type="component" value="Unassembled WGS sequence"/>
</dbReference>
<dbReference type="GO" id="GO:0003964">
    <property type="term" value="F:RNA-directed DNA polymerase activity"/>
    <property type="evidence" value="ECO:0007669"/>
    <property type="project" value="UniProtKB-KW"/>
</dbReference>
<dbReference type="InterPro" id="IPR000477">
    <property type="entry name" value="RT_dom"/>
</dbReference>
<accession>A0A6A4XEJ6</accession>
<dbReference type="EMBL" id="VIIS01000080">
    <property type="protein sequence ID" value="KAF0313578.1"/>
    <property type="molecule type" value="Genomic_DNA"/>
</dbReference>
<dbReference type="AlphaFoldDB" id="A0A6A4XEJ6"/>
<keyword evidence="2" id="KW-0808">Transferase</keyword>
<dbReference type="PANTHER" id="PTHR19446">
    <property type="entry name" value="REVERSE TRANSCRIPTASES"/>
    <property type="match status" value="1"/>
</dbReference>
<protein>
    <submittedName>
        <fullName evidence="2">Putative RNA-directed DNA polymerase from transposon BS</fullName>
    </submittedName>
</protein>
<sequence length="145" mass="16323">MVAARLTHLAERDDMVPAEQVGFRRGRSAEENLGRLIQTVQDGWNKAKPRGRPIDGVTAEKFVLMAYDFSRAYDVIDHRMLKLKLLRLGLPACLVRWIWAFLRDRRASVEVNGARSAERVFRAGLPQGSVLAPTLYSGSSKDLQT</sequence>
<keyword evidence="3" id="KW-1185">Reference proteome</keyword>
<feature type="domain" description="Reverse transcriptase" evidence="1">
    <location>
        <begin position="1"/>
        <end position="145"/>
    </location>
</feature>
<evidence type="ECO:0000313" key="3">
    <source>
        <dbReference type="Proteomes" id="UP000440578"/>
    </source>
</evidence>
<dbReference type="Pfam" id="PF00078">
    <property type="entry name" value="RVT_1"/>
    <property type="match status" value="1"/>
</dbReference>
<proteinExistence type="predicted"/>
<organism evidence="2 3">
    <name type="scientific">Amphibalanus amphitrite</name>
    <name type="common">Striped barnacle</name>
    <name type="synonym">Balanus amphitrite</name>
    <dbReference type="NCBI Taxonomy" id="1232801"/>
    <lineage>
        <taxon>Eukaryota</taxon>
        <taxon>Metazoa</taxon>
        <taxon>Ecdysozoa</taxon>
        <taxon>Arthropoda</taxon>
        <taxon>Crustacea</taxon>
        <taxon>Multicrustacea</taxon>
        <taxon>Cirripedia</taxon>
        <taxon>Thoracica</taxon>
        <taxon>Thoracicalcarea</taxon>
        <taxon>Balanomorpha</taxon>
        <taxon>Balanoidea</taxon>
        <taxon>Balanidae</taxon>
        <taxon>Amphibalaninae</taxon>
        <taxon>Amphibalanus</taxon>
    </lineage>
</organism>
<comment type="caution">
    <text evidence="2">The sequence shown here is derived from an EMBL/GenBank/DDBJ whole genome shotgun (WGS) entry which is preliminary data.</text>
</comment>
<evidence type="ECO:0000313" key="2">
    <source>
        <dbReference type="EMBL" id="KAF0313578.1"/>
    </source>
</evidence>
<keyword evidence="2" id="KW-0695">RNA-directed DNA polymerase</keyword>
<name>A0A6A4XEJ6_AMPAM</name>